<keyword evidence="3" id="KW-0808">Transferase</keyword>
<dbReference type="GO" id="GO:0007165">
    <property type="term" value="P:signal transduction"/>
    <property type="evidence" value="ECO:0007669"/>
    <property type="project" value="TreeGrafter"/>
</dbReference>
<dbReference type="PANTHER" id="PTHR43895">
    <property type="entry name" value="CALCIUM/CALMODULIN-DEPENDENT PROTEIN KINASE KINASE-RELATED"/>
    <property type="match status" value="1"/>
</dbReference>
<keyword evidence="12" id="KW-1185">Reference proteome</keyword>
<evidence type="ECO:0000256" key="6">
    <source>
        <dbReference type="ARBA" id="ARBA00022840"/>
    </source>
</evidence>
<evidence type="ECO:0000259" key="10">
    <source>
        <dbReference type="PROSITE" id="PS50011"/>
    </source>
</evidence>
<comment type="catalytic activity">
    <reaction evidence="7">
        <text>L-threonyl-[protein] + ATP = O-phospho-L-threonyl-[protein] + ADP + H(+)</text>
        <dbReference type="Rhea" id="RHEA:46608"/>
        <dbReference type="Rhea" id="RHEA-COMP:11060"/>
        <dbReference type="Rhea" id="RHEA-COMP:11605"/>
        <dbReference type="ChEBI" id="CHEBI:15378"/>
        <dbReference type="ChEBI" id="CHEBI:30013"/>
        <dbReference type="ChEBI" id="CHEBI:30616"/>
        <dbReference type="ChEBI" id="CHEBI:61977"/>
        <dbReference type="ChEBI" id="CHEBI:456216"/>
        <dbReference type="EC" id="2.7.11.1"/>
    </reaction>
</comment>
<dbReference type="InterPro" id="IPR008266">
    <property type="entry name" value="Tyr_kinase_AS"/>
</dbReference>
<dbReference type="Proteomes" id="UP001295423">
    <property type="component" value="Unassembled WGS sequence"/>
</dbReference>
<comment type="catalytic activity">
    <reaction evidence="8">
        <text>L-seryl-[protein] + ATP = O-phospho-L-seryl-[protein] + ADP + H(+)</text>
        <dbReference type="Rhea" id="RHEA:17989"/>
        <dbReference type="Rhea" id="RHEA-COMP:9863"/>
        <dbReference type="Rhea" id="RHEA-COMP:11604"/>
        <dbReference type="ChEBI" id="CHEBI:15378"/>
        <dbReference type="ChEBI" id="CHEBI:29999"/>
        <dbReference type="ChEBI" id="CHEBI:30616"/>
        <dbReference type="ChEBI" id="CHEBI:83421"/>
        <dbReference type="ChEBI" id="CHEBI:456216"/>
        <dbReference type="EC" id="2.7.11.1"/>
    </reaction>
</comment>
<dbReference type="GO" id="GO:0004674">
    <property type="term" value="F:protein serine/threonine kinase activity"/>
    <property type="evidence" value="ECO:0007669"/>
    <property type="project" value="UniProtKB-KW"/>
</dbReference>
<evidence type="ECO:0000256" key="8">
    <source>
        <dbReference type="ARBA" id="ARBA00048679"/>
    </source>
</evidence>
<evidence type="ECO:0000256" key="4">
    <source>
        <dbReference type="ARBA" id="ARBA00022741"/>
    </source>
</evidence>
<accession>A0AAD2FVT1</accession>
<evidence type="ECO:0000256" key="7">
    <source>
        <dbReference type="ARBA" id="ARBA00047899"/>
    </source>
</evidence>
<dbReference type="PANTHER" id="PTHR43895:SF32">
    <property type="entry name" value="SERINE_THREONINE-PROTEIN KINASE CHK1"/>
    <property type="match status" value="1"/>
</dbReference>
<keyword evidence="6" id="KW-0067">ATP-binding</keyword>
<dbReference type="Gene3D" id="1.10.510.10">
    <property type="entry name" value="Transferase(Phosphotransferase) domain 1"/>
    <property type="match status" value="1"/>
</dbReference>
<dbReference type="EC" id="2.7.11.1" evidence="1"/>
<keyword evidence="4" id="KW-0547">Nucleotide-binding</keyword>
<keyword evidence="5" id="KW-0418">Kinase</keyword>
<feature type="domain" description="Protein kinase" evidence="10">
    <location>
        <begin position="86"/>
        <end position="411"/>
    </location>
</feature>
<gene>
    <name evidence="11" type="ORF">CYCCA115_LOCUS14932</name>
</gene>
<keyword evidence="2" id="KW-0723">Serine/threonine-protein kinase</keyword>
<evidence type="ECO:0000256" key="2">
    <source>
        <dbReference type="ARBA" id="ARBA00022527"/>
    </source>
</evidence>
<feature type="region of interest" description="Disordered" evidence="9">
    <location>
        <begin position="437"/>
        <end position="487"/>
    </location>
</feature>
<evidence type="ECO:0000256" key="9">
    <source>
        <dbReference type="SAM" id="MobiDB-lite"/>
    </source>
</evidence>
<proteinExistence type="predicted"/>
<dbReference type="InterPro" id="IPR011009">
    <property type="entry name" value="Kinase-like_dom_sf"/>
</dbReference>
<dbReference type="AlphaFoldDB" id="A0AAD2FVT1"/>
<dbReference type="PROSITE" id="PS50011">
    <property type="entry name" value="PROTEIN_KINASE_DOM"/>
    <property type="match status" value="1"/>
</dbReference>
<dbReference type="SUPFAM" id="SSF56112">
    <property type="entry name" value="Protein kinase-like (PK-like)"/>
    <property type="match status" value="1"/>
</dbReference>
<organism evidence="11 12">
    <name type="scientific">Cylindrotheca closterium</name>
    <dbReference type="NCBI Taxonomy" id="2856"/>
    <lineage>
        <taxon>Eukaryota</taxon>
        <taxon>Sar</taxon>
        <taxon>Stramenopiles</taxon>
        <taxon>Ochrophyta</taxon>
        <taxon>Bacillariophyta</taxon>
        <taxon>Bacillariophyceae</taxon>
        <taxon>Bacillariophycidae</taxon>
        <taxon>Bacillariales</taxon>
        <taxon>Bacillariaceae</taxon>
        <taxon>Cylindrotheca</taxon>
    </lineage>
</organism>
<dbReference type="GO" id="GO:0005524">
    <property type="term" value="F:ATP binding"/>
    <property type="evidence" value="ECO:0007669"/>
    <property type="project" value="UniProtKB-KW"/>
</dbReference>
<sequence>MSILGLWECAEEEPESGSCHSELTYNDVEAAGAPSRPLDFPAPSVYRCTRVDLRARDHLSGNVHMLRDVIIRTGVDRCGRRSDVAYLSRKKLGKTTYGGLRLCVVLRRKPRSKVDFKESRQDAFEVRDFTEWESTDEKIVMKISEWRKIHSMRGRHLEDPIKEISTLQMLGDYHPHVQGAKEALQDDNNLYTIMPYLPGGDLYGRLVERDLPCPLGTILEEGNEFNGHVENRARFWFGQLLEAVCHLQKKGVCHRDISLENLLLDDHDNLVLIDPGLSLRVPYSDPRNYGCVSDVSCGGSRLLMKAQGQGGQLVYTPPEIINKADYVDAFALDMWAVGVVLFIMLVGRAPFEWAHPTDQRYEKMSSGDLKSLLKLLEIRMSPEATDLLQGFFHRDPRKRLTLAEVMNHPWVQGKEFATKTTIPAPPAQKKRSFTRQDLKGLEQSPNSSPSSFLRKSKVINMTQKRRLPPRPSCNRFKEGTRFNVASA</sequence>
<evidence type="ECO:0000313" key="11">
    <source>
        <dbReference type="EMBL" id="CAJ1954340.1"/>
    </source>
</evidence>
<evidence type="ECO:0000313" key="12">
    <source>
        <dbReference type="Proteomes" id="UP001295423"/>
    </source>
</evidence>
<feature type="compositionally biased region" description="Polar residues" evidence="9">
    <location>
        <begin position="443"/>
        <end position="453"/>
    </location>
</feature>
<evidence type="ECO:0000256" key="5">
    <source>
        <dbReference type="ARBA" id="ARBA00022777"/>
    </source>
</evidence>
<name>A0AAD2FVT1_9STRA</name>
<protein>
    <recommendedName>
        <fullName evidence="1">non-specific serine/threonine protein kinase</fullName>
        <ecNumber evidence="1">2.7.11.1</ecNumber>
    </recommendedName>
</protein>
<comment type="caution">
    <text evidence="11">The sequence shown here is derived from an EMBL/GenBank/DDBJ whole genome shotgun (WGS) entry which is preliminary data.</text>
</comment>
<dbReference type="Pfam" id="PF00069">
    <property type="entry name" value="Pkinase"/>
    <property type="match status" value="1"/>
</dbReference>
<evidence type="ECO:0000256" key="1">
    <source>
        <dbReference type="ARBA" id="ARBA00012513"/>
    </source>
</evidence>
<dbReference type="PROSITE" id="PS00109">
    <property type="entry name" value="PROTEIN_KINASE_TYR"/>
    <property type="match status" value="1"/>
</dbReference>
<dbReference type="EMBL" id="CAKOGP040001869">
    <property type="protein sequence ID" value="CAJ1954340.1"/>
    <property type="molecule type" value="Genomic_DNA"/>
</dbReference>
<dbReference type="InterPro" id="IPR000719">
    <property type="entry name" value="Prot_kinase_dom"/>
</dbReference>
<evidence type="ECO:0000256" key="3">
    <source>
        <dbReference type="ARBA" id="ARBA00022679"/>
    </source>
</evidence>
<reference evidence="11" key="1">
    <citation type="submission" date="2023-08" db="EMBL/GenBank/DDBJ databases">
        <authorList>
            <person name="Audoor S."/>
            <person name="Bilcke G."/>
        </authorList>
    </citation>
    <scope>NUCLEOTIDE SEQUENCE</scope>
</reference>